<protein>
    <submittedName>
        <fullName evidence="1">YaaC family protein</fullName>
    </submittedName>
</protein>
<dbReference type="Pfam" id="PF14175">
    <property type="entry name" value="YaaC"/>
    <property type="match status" value="1"/>
</dbReference>
<evidence type="ECO:0000313" key="2">
    <source>
        <dbReference type="Proteomes" id="UP001145069"/>
    </source>
</evidence>
<name>A0A9X3WHZ6_9BACI</name>
<sequence length="320" mass="38046">MIKKKIFDFLQYLSSVHTSQKFLESCYQKQEMDDVNLNSYENSYRFLYYLQHGLQFYQAGQASMMTVKPIMYFYGMVHLLKACLLTCRPQYPENTSMLAHGVSTRKRKKQQYSFLQDEVKVQHKGLFPYICKHLYHFEQLSFEKTNMDQLLATIPELNSLYQFHRGKDVLVPVSHYQAEQIVLPYQLLDDYHLTENNFIAKLSNCLPTIKQTVQKNGHLELFLDEPLSPSSKGPFYFHLKEQTFYFPAKRHLFSTSNEVMNHYLLLYNLSMICRYETEWWGDLLHTLPTEDYPFIKQFLDVTATKIPFLLGLFLYQQKND</sequence>
<keyword evidence="2" id="KW-1185">Reference proteome</keyword>
<comment type="caution">
    <text evidence="1">The sequence shown here is derived from an EMBL/GenBank/DDBJ whole genome shotgun (WGS) entry which is preliminary data.</text>
</comment>
<gene>
    <name evidence="1" type="ORF">NC799_12600</name>
</gene>
<evidence type="ECO:0000313" key="1">
    <source>
        <dbReference type="EMBL" id="MDC3417739.1"/>
    </source>
</evidence>
<dbReference type="AlphaFoldDB" id="A0A9X3WHZ6"/>
<dbReference type="RefSeq" id="WP_272446808.1">
    <property type="nucleotide sequence ID" value="NZ_JAMQKC010000013.1"/>
</dbReference>
<dbReference type="InterPro" id="IPR026988">
    <property type="entry name" value="YaaC-like"/>
</dbReference>
<organism evidence="1 2">
    <name type="scientific">Aquibacillus salsiterrae</name>
    <dbReference type="NCBI Taxonomy" id="2950439"/>
    <lineage>
        <taxon>Bacteria</taxon>
        <taxon>Bacillati</taxon>
        <taxon>Bacillota</taxon>
        <taxon>Bacilli</taxon>
        <taxon>Bacillales</taxon>
        <taxon>Bacillaceae</taxon>
        <taxon>Aquibacillus</taxon>
    </lineage>
</organism>
<accession>A0A9X3WHZ6</accession>
<dbReference type="Proteomes" id="UP001145069">
    <property type="component" value="Unassembled WGS sequence"/>
</dbReference>
<proteinExistence type="predicted"/>
<dbReference type="EMBL" id="JAMQKC010000013">
    <property type="protein sequence ID" value="MDC3417739.1"/>
    <property type="molecule type" value="Genomic_DNA"/>
</dbReference>
<reference evidence="1" key="1">
    <citation type="submission" date="2022-06" db="EMBL/GenBank/DDBJ databases">
        <title>Aquibacillus sp. a new bacterium isolated from soil saline samples.</title>
        <authorList>
            <person name="Galisteo C."/>
            <person name="De La Haba R."/>
            <person name="Sanchez-Porro C."/>
            <person name="Ventosa A."/>
        </authorList>
    </citation>
    <scope>NUCLEOTIDE SEQUENCE</scope>
    <source>
        <strain evidence="1">3ASR75-54</strain>
    </source>
</reference>